<reference evidence="2 3" key="1">
    <citation type="submission" date="2024-03" db="EMBL/GenBank/DDBJ databases">
        <authorList>
            <person name="Gkanogiannis A."/>
            <person name="Becerra Lopez-Lavalle L."/>
        </authorList>
    </citation>
    <scope>NUCLEOTIDE SEQUENCE [LARGE SCALE GENOMIC DNA]</scope>
</reference>
<feature type="region of interest" description="Disordered" evidence="1">
    <location>
        <begin position="26"/>
        <end position="65"/>
    </location>
</feature>
<protein>
    <submittedName>
        <fullName evidence="2">Uncharacterized protein</fullName>
    </submittedName>
</protein>
<sequence>MASSTLFKSLPKFVAAITKRSTTSNPTLILASNPKSIHTRSPQDGSEAKDAINPGANEGMMPGENMMKDKAYSTAEHVSEKTMDMAGMVSAKAHEVSAKAKQAIEAAWDSAKDTAQRAKDTLVDTAKDSKEFVKANAKSVEKSMNTKNRS</sequence>
<evidence type="ECO:0000313" key="2">
    <source>
        <dbReference type="EMBL" id="CAK9326009.1"/>
    </source>
</evidence>
<keyword evidence="3" id="KW-1185">Reference proteome</keyword>
<accession>A0ABP0YZQ1</accession>
<gene>
    <name evidence="2" type="ORF">CITCOLO1_LOCUS18330</name>
</gene>
<organism evidence="2 3">
    <name type="scientific">Citrullus colocynthis</name>
    <name type="common">colocynth</name>
    <dbReference type="NCBI Taxonomy" id="252529"/>
    <lineage>
        <taxon>Eukaryota</taxon>
        <taxon>Viridiplantae</taxon>
        <taxon>Streptophyta</taxon>
        <taxon>Embryophyta</taxon>
        <taxon>Tracheophyta</taxon>
        <taxon>Spermatophyta</taxon>
        <taxon>Magnoliopsida</taxon>
        <taxon>eudicotyledons</taxon>
        <taxon>Gunneridae</taxon>
        <taxon>Pentapetalae</taxon>
        <taxon>rosids</taxon>
        <taxon>fabids</taxon>
        <taxon>Cucurbitales</taxon>
        <taxon>Cucurbitaceae</taxon>
        <taxon>Benincaseae</taxon>
        <taxon>Citrullus</taxon>
    </lineage>
</organism>
<dbReference type="EMBL" id="OZ021741">
    <property type="protein sequence ID" value="CAK9326009.1"/>
    <property type="molecule type" value="Genomic_DNA"/>
</dbReference>
<proteinExistence type="predicted"/>
<name>A0ABP0YZQ1_9ROSI</name>
<feature type="compositionally biased region" description="Polar residues" evidence="1">
    <location>
        <begin position="33"/>
        <end position="44"/>
    </location>
</feature>
<evidence type="ECO:0000256" key="1">
    <source>
        <dbReference type="SAM" id="MobiDB-lite"/>
    </source>
</evidence>
<dbReference type="Proteomes" id="UP001642487">
    <property type="component" value="Chromosome 7"/>
</dbReference>
<evidence type="ECO:0000313" key="3">
    <source>
        <dbReference type="Proteomes" id="UP001642487"/>
    </source>
</evidence>